<reference evidence="5" key="1">
    <citation type="submission" date="2020-02" db="EMBL/GenBank/DDBJ databases">
        <authorList>
            <person name="Meier V. D."/>
        </authorList>
    </citation>
    <scope>NUCLEOTIDE SEQUENCE</scope>
    <source>
        <strain evidence="5">AVDCRST_MAG81</strain>
    </source>
</reference>
<dbReference type="PROSITE" id="PS00042">
    <property type="entry name" value="HTH_CRP_1"/>
    <property type="match status" value="1"/>
</dbReference>
<dbReference type="AlphaFoldDB" id="A0A6J4VNB6"/>
<dbReference type="InterPro" id="IPR014710">
    <property type="entry name" value="RmlC-like_jellyroll"/>
</dbReference>
<evidence type="ECO:0000256" key="1">
    <source>
        <dbReference type="ARBA" id="ARBA00023015"/>
    </source>
</evidence>
<dbReference type="PROSITE" id="PS51063">
    <property type="entry name" value="HTH_CRP_2"/>
    <property type="match status" value="1"/>
</dbReference>
<dbReference type="GO" id="GO:0003700">
    <property type="term" value="F:DNA-binding transcription factor activity"/>
    <property type="evidence" value="ECO:0007669"/>
    <property type="project" value="InterPro"/>
</dbReference>
<evidence type="ECO:0000259" key="4">
    <source>
        <dbReference type="PROSITE" id="PS51063"/>
    </source>
</evidence>
<protein>
    <submittedName>
        <fullName evidence="5">cAMP-binding proteins - catabolite gene activator and regulatory subunit of cAMP-dependent protein kinases</fullName>
    </submittedName>
</protein>
<dbReference type="EMBL" id="CADCWO010000165">
    <property type="protein sequence ID" value="CAA9581062.1"/>
    <property type="molecule type" value="Genomic_DNA"/>
</dbReference>
<dbReference type="GO" id="GO:0003677">
    <property type="term" value="F:DNA binding"/>
    <property type="evidence" value="ECO:0007669"/>
    <property type="project" value="UniProtKB-KW"/>
</dbReference>
<evidence type="ECO:0000256" key="2">
    <source>
        <dbReference type="ARBA" id="ARBA00023125"/>
    </source>
</evidence>
<dbReference type="CDD" id="cd00092">
    <property type="entry name" value="HTH_CRP"/>
    <property type="match status" value="1"/>
</dbReference>
<dbReference type="SMART" id="SM00419">
    <property type="entry name" value="HTH_CRP"/>
    <property type="match status" value="1"/>
</dbReference>
<dbReference type="Gene3D" id="1.10.10.10">
    <property type="entry name" value="Winged helix-like DNA-binding domain superfamily/Winged helix DNA-binding domain"/>
    <property type="match status" value="1"/>
</dbReference>
<dbReference type="InterPro" id="IPR018490">
    <property type="entry name" value="cNMP-bd_dom_sf"/>
</dbReference>
<dbReference type="Pfam" id="PF13545">
    <property type="entry name" value="HTH_Crp_2"/>
    <property type="match status" value="1"/>
</dbReference>
<dbReference type="InterPro" id="IPR012318">
    <property type="entry name" value="HTH_CRP"/>
</dbReference>
<evidence type="ECO:0000313" key="5">
    <source>
        <dbReference type="EMBL" id="CAA9581062.1"/>
    </source>
</evidence>
<dbReference type="InterPro" id="IPR036388">
    <property type="entry name" value="WH-like_DNA-bd_sf"/>
</dbReference>
<dbReference type="InterPro" id="IPR036390">
    <property type="entry name" value="WH_DNA-bd_sf"/>
</dbReference>
<evidence type="ECO:0000256" key="3">
    <source>
        <dbReference type="ARBA" id="ARBA00023163"/>
    </source>
</evidence>
<keyword evidence="3" id="KW-0804">Transcription</keyword>
<dbReference type="SUPFAM" id="SSF46785">
    <property type="entry name" value="Winged helix' DNA-binding domain"/>
    <property type="match status" value="1"/>
</dbReference>
<accession>A0A6J4VNB6</accession>
<name>A0A6J4VNB6_9CYAN</name>
<feature type="domain" description="HTH crp-type" evidence="4">
    <location>
        <begin position="110"/>
        <end position="182"/>
    </location>
</feature>
<dbReference type="SUPFAM" id="SSF51206">
    <property type="entry name" value="cAMP-binding domain-like"/>
    <property type="match status" value="1"/>
</dbReference>
<gene>
    <name evidence="5" type="ORF">AVDCRST_MAG81-3620</name>
</gene>
<sequence>MTKVVLASLRRWIGSRGSSLPSQPDSVWKIERGVVRTVTWTEAGTPITLGYWGPGDVVGQPLSRVSPYQIECLTSVEASLVPAHLWHQVLDSIVLHGQQVEELLSILHQERIPLRLLQILGWLAQKFGRQVDQGQLIDLRLTHQEIAGVIGTTRVTVSRLLKKLEREGRIRRFRQHIVLCHH</sequence>
<dbReference type="PRINTS" id="PR00034">
    <property type="entry name" value="HTHCRP"/>
</dbReference>
<proteinExistence type="predicted"/>
<dbReference type="Gene3D" id="2.60.120.10">
    <property type="entry name" value="Jelly Rolls"/>
    <property type="match status" value="1"/>
</dbReference>
<organism evidence="5">
    <name type="scientific">uncultured Synechococcales cyanobacterium</name>
    <dbReference type="NCBI Taxonomy" id="1936017"/>
    <lineage>
        <taxon>Bacteria</taxon>
        <taxon>Bacillati</taxon>
        <taxon>Cyanobacteriota</taxon>
        <taxon>Cyanophyceae</taxon>
        <taxon>Synechococcales</taxon>
        <taxon>environmental samples</taxon>
    </lineage>
</organism>
<dbReference type="InterPro" id="IPR018335">
    <property type="entry name" value="Tscrpt_reg_HTH_Crp-type_CS"/>
</dbReference>
<keyword evidence="2" id="KW-0238">DNA-binding</keyword>
<keyword evidence="1" id="KW-0805">Transcription regulation</keyword>